<dbReference type="Gene3D" id="3.30.70.330">
    <property type="match status" value="2"/>
</dbReference>
<dbReference type="InterPro" id="IPR012677">
    <property type="entry name" value="Nucleotide-bd_a/b_plait_sf"/>
</dbReference>
<name>A0A2G9TUW7_TELCI</name>
<dbReference type="AlphaFoldDB" id="A0A2G9TUW7"/>
<accession>A0A2G9TUW7</accession>
<evidence type="ECO:0000313" key="3">
    <source>
        <dbReference type="EMBL" id="PIO61050.1"/>
    </source>
</evidence>
<reference evidence="3 4" key="1">
    <citation type="submission" date="2015-09" db="EMBL/GenBank/DDBJ databases">
        <title>Draft genome of the parasitic nematode Teladorsagia circumcincta isolate WARC Sus (inbred).</title>
        <authorList>
            <person name="Mitreva M."/>
        </authorList>
    </citation>
    <scope>NUCLEOTIDE SEQUENCE [LARGE SCALE GENOMIC DNA]</scope>
    <source>
        <strain evidence="3 4">S</strain>
    </source>
</reference>
<evidence type="ECO:0000313" key="4">
    <source>
        <dbReference type="Proteomes" id="UP000230423"/>
    </source>
</evidence>
<protein>
    <recommendedName>
        <fullName evidence="2">Heterogeneous nuclear ribonucleoprotein L RRM domain-containing protein</fullName>
    </recommendedName>
</protein>
<dbReference type="Pfam" id="PF13893">
    <property type="entry name" value="RRM_5"/>
    <property type="match status" value="1"/>
</dbReference>
<dbReference type="Proteomes" id="UP000230423">
    <property type="component" value="Unassembled WGS sequence"/>
</dbReference>
<feature type="domain" description="Heterogeneous nuclear ribonucleoprotein L RRM" evidence="2">
    <location>
        <begin position="83"/>
        <end position="184"/>
    </location>
</feature>
<dbReference type="Pfam" id="PF22976">
    <property type="entry name" value="RRM_10"/>
    <property type="match status" value="1"/>
</dbReference>
<feature type="compositionally biased region" description="Gly residues" evidence="1">
    <location>
        <begin position="193"/>
        <end position="213"/>
    </location>
</feature>
<keyword evidence="4" id="KW-1185">Reference proteome</keyword>
<sequence length="256" mass="27574">IRFVAKKKDTAMAELGTPTAVDNAMKYLEGITLFGLTLQFKRSMQTAVKDVAVPFNLPDGSPAFRDFSMLALQRFSTPDAAARNRLIFPTKVLHWYNAPVEMDEQKIREASISAGAVVFSKRGAPELKSVTVFIGRSDRSSAGFVELESVEKANETLALVNHVPIVSPHGKTPYILKMAYASSRQSSDSTGVPNGGEGTAGGLPRGGLRGGPRGNARTETPVKQPRPAVHAPMQAARGCRVNAAYTTAFTMDMYRG</sequence>
<dbReference type="EMBL" id="KZ354303">
    <property type="protein sequence ID" value="PIO61050.1"/>
    <property type="molecule type" value="Genomic_DNA"/>
</dbReference>
<dbReference type="CDD" id="cd12427">
    <property type="entry name" value="RRM4_hnRNPL_like"/>
    <property type="match status" value="1"/>
</dbReference>
<dbReference type="OrthoDB" id="302770at2759"/>
<organism evidence="3 4">
    <name type="scientific">Teladorsagia circumcincta</name>
    <name type="common">Brown stomach worm</name>
    <name type="synonym">Ostertagia circumcincta</name>
    <dbReference type="NCBI Taxonomy" id="45464"/>
    <lineage>
        <taxon>Eukaryota</taxon>
        <taxon>Metazoa</taxon>
        <taxon>Ecdysozoa</taxon>
        <taxon>Nematoda</taxon>
        <taxon>Chromadorea</taxon>
        <taxon>Rhabditida</taxon>
        <taxon>Rhabditina</taxon>
        <taxon>Rhabditomorpha</taxon>
        <taxon>Strongyloidea</taxon>
        <taxon>Trichostrongylidae</taxon>
        <taxon>Teladorsagia</taxon>
    </lineage>
</organism>
<feature type="non-terminal residue" evidence="3">
    <location>
        <position position="1"/>
    </location>
</feature>
<evidence type="ECO:0000256" key="1">
    <source>
        <dbReference type="SAM" id="MobiDB-lite"/>
    </source>
</evidence>
<evidence type="ECO:0000259" key="2">
    <source>
        <dbReference type="Pfam" id="PF22976"/>
    </source>
</evidence>
<feature type="region of interest" description="Disordered" evidence="1">
    <location>
        <begin position="185"/>
        <end position="234"/>
    </location>
</feature>
<proteinExistence type="predicted"/>
<gene>
    <name evidence="3" type="ORF">TELCIR_17441</name>
</gene>
<dbReference type="InterPro" id="IPR055204">
    <property type="entry name" value="HNRNPL_RRM"/>
</dbReference>